<keyword evidence="1" id="KW-0812">Transmembrane</keyword>
<dbReference type="AlphaFoldDB" id="A0A059FQX6"/>
<gene>
    <name evidence="2" type="ORF">HJO_07982</name>
</gene>
<feature type="transmembrane region" description="Helical" evidence="1">
    <location>
        <begin position="145"/>
        <end position="164"/>
    </location>
</feature>
<reference evidence="2 3" key="1">
    <citation type="journal article" date="2014" name="Antonie Van Leeuwenhoek">
        <title>Hyphomonas beringensis sp. nov. and Hyphomonas chukchiensis sp. nov., isolated from surface seawater of the Bering Sea and Chukchi Sea.</title>
        <authorList>
            <person name="Li C."/>
            <person name="Lai Q."/>
            <person name="Li G."/>
            <person name="Dong C."/>
            <person name="Wang J."/>
            <person name="Liao Y."/>
            <person name="Shao Z."/>
        </authorList>
    </citation>
    <scope>NUCLEOTIDE SEQUENCE [LARGE SCALE GENOMIC DNA]</scope>
    <source>
        <strain evidence="2 3">MHS-2</strain>
    </source>
</reference>
<proteinExistence type="predicted"/>
<dbReference type="eggNOG" id="COG4292">
    <property type="taxonomic scope" value="Bacteria"/>
</dbReference>
<feature type="transmembrane region" description="Helical" evidence="1">
    <location>
        <begin position="51"/>
        <end position="70"/>
    </location>
</feature>
<feature type="transmembrane region" description="Helical" evidence="1">
    <location>
        <begin position="82"/>
        <end position="102"/>
    </location>
</feature>
<dbReference type="OrthoDB" id="7698234at2"/>
<feature type="transmembrane region" description="Helical" evidence="1">
    <location>
        <begin position="207"/>
        <end position="225"/>
    </location>
</feature>
<protein>
    <submittedName>
        <fullName evidence="2">Low temperature requirement A</fullName>
    </submittedName>
</protein>
<dbReference type="PANTHER" id="PTHR36840">
    <property type="entry name" value="BLL5714 PROTEIN"/>
    <property type="match status" value="1"/>
</dbReference>
<feature type="transmembrane region" description="Helical" evidence="1">
    <location>
        <begin position="108"/>
        <end position="129"/>
    </location>
</feature>
<dbReference type="PATRIC" id="fig|1280950.3.peg.1600"/>
<feature type="transmembrane region" description="Helical" evidence="1">
    <location>
        <begin position="237"/>
        <end position="257"/>
    </location>
</feature>
<name>A0A059FQX6_9PROT</name>
<sequence length="383" mass="41857">MIKALKHRDPNEAHRASTPLELFVDLASVIAIAAAATGLHHGIAEGHFQQAILSFLLAFFGIWWAWMNYTWFASAYDDDSRLFKLATFAFLSGALVLAAGIMEFMDTHTLTLVVTGYVIMRLAMVWLWLSAARDNATHGATCRRYAVGIGLAQIYWIAIGIVLWQWTGVMIGLFCLGILIELGVPYWAEKANPTPWHRHHMIERYGLLNIIVMGEMLLAIAHAIYAAISGGTMNAEIIQLAASAAVITFSLWSLYFSREDHLQSRAPHRTFLWGYGHVFIFAAGAATGAGFAVMTEILSHHAHVSAFVGNIAIAVPVAIYLGGLWLVRDQFNLPFRDAAILPLAAGASLVTPFLPFSTVVLAGIVAFAAVLRAARSPAPTRQE</sequence>
<dbReference type="Pfam" id="PF06772">
    <property type="entry name" value="LtrA"/>
    <property type="match status" value="1"/>
</dbReference>
<feature type="transmembrane region" description="Helical" evidence="1">
    <location>
        <begin position="20"/>
        <end position="39"/>
    </location>
</feature>
<dbReference type="STRING" id="1280950.HJO_07982"/>
<dbReference type="RefSeq" id="WP_035615821.1">
    <property type="nucleotide sequence ID" value="NZ_ARYK01000003.1"/>
</dbReference>
<keyword evidence="1" id="KW-1133">Transmembrane helix</keyword>
<dbReference type="Proteomes" id="UP000025171">
    <property type="component" value="Unassembled WGS sequence"/>
</dbReference>
<feature type="transmembrane region" description="Helical" evidence="1">
    <location>
        <begin position="304"/>
        <end position="327"/>
    </location>
</feature>
<evidence type="ECO:0000313" key="3">
    <source>
        <dbReference type="Proteomes" id="UP000025171"/>
    </source>
</evidence>
<feature type="transmembrane region" description="Helical" evidence="1">
    <location>
        <begin position="170"/>
        <end position="187"/>
    </location>
</feature>
<dbReference type="InterPro" id="IPR010640">
    <property type="entry name" value="Low_temperature_requirement_A"/>
</dbReference>
<dbReference type="EMBL" id="ARYK01000003">
    <property type="protein sequence ID" value="KCZ92878.1"/>
    <property type="molecule type" value="Genomic_DNA"/>
</dbReference>
<feature type="transmembrane region" description="Helical" evidence="1">
    <location>
        <begin position="278"/>
        <end position="298"/>
    </location>
</feature>
<comment type="caution">
    <text evidence="2">The sequence shown here is derived from an EMBL/GenBank/DDBJ whole genome shotgun (WGS) entry which is preliminary data.</text>
</comment>
<accession>A0A059FQX6</accession>
<keyword evidence="3" id="KW-1185">Reference proteome</keyword>
<feature type="transmembrane region" description="Helical" evidence="1">
    <location>
        <begin position="339"/>
        <end position="371"/>
    </location>
</feature>
<keyword evidence="1" id="KW-0472">Membrane</keyword>
<dbReference type="PANTHER" id="PTHR36840:SF1">
    <property type="entry name" value="BLL5714 PROTEIN"/>
    <property type="match status" value="1"/>
</dbReference>
<evidence type="ECO:0000256" key="1">
    <source>
        <dbReference type="SAM" id="Phobius"/>
    </source>
</evidence>
<evidence type="ECO:0000313" key="2">
    <source>
        <dbReference type="EMBL" id="KCZ92878.1"/>
    </source>
</evidence>
<organism evidence="2 3">
    <name type="scientific">Hyphomonas johnsonii MHS-2</name>
    <dbReference type="NCBI Taxonomy" id="1280950"/>
    <lineage>
        <taxon>Bacteria</taxon>
        <taxon>Pseudomonadati</taxon>
        <taxon>Pseudomonadota</taxon>
        <taxon>Alphaproteobacteria</taxon>
        <taxon>Hyphomonadales</taxon>
        <taxon>Hyphomonadaceae</taxon>
        <taxon>Hyphomonas</taxon>
    </lineage>
</organism>